<evidence type="ECO:0000256" key="2">
    <source>
        <dbReference type="ARBA" id="ARBA00022857"/>
    </source>
</evidence>
<dbReference type="InterPro" id="IPR002347">
    <property type="entry name" value="SDR_fam"/>
</dbReference>
<proteinExistence type="inferred from homology"/>
<keyword evidence="3" id="KW-0560">Oxidoreductase</keyword>
<dbReference type="RefSeq" id="XP_007677307.1">
    <property type="nucleotide sequence ID" value="XM_007679117.1"/>
</dbReference>
<evidence type="ECO:0000256" key="1">
    <source>
        <dbReference type="ARBA" id="ARBA00006484"/>
    </source>
</evidence>
<evidence type="ECO:0000313" key="6">
    <source>
        <dbReference type="Proteomes" id="UP000011761"/>
    </source>
</evidence>
<dbReference type="EMBL" id="KB445556">
    <property type="protein sequence ID" value="EMC96070.1"/>
    <property type="molecule type" value="Genomic_DNA"/>
</dbReference>
<dbReference type="OrthoDB" id="1933717at2759"/>
<dbReference type="Proteomes" id="UP000011761">
    <property type="component" value="Unassembled WGS sequence"/>
</dbReference>
<dbReference type="Pfam" id="PF00106">
    <property type="entry name" value="adh_short"/>
    <property type="match status" value="1"/>
</dbReference>
<evidence type="ECO:0000256" key="3">
    <source>
        <dbReference type="ARBA" id="ARBA00023002"/>
    </source>
</evidence>
<dbReference type="InterPro" id="IPR020904">
    <property type="entry name" value="Sc_DH/Rdtase_CS"/>
</dbReference>
<dbReference type="HOGENOM" id="CLU_010194_8_1_1"/>
<name>M2NB46_BAUPA</name>
<sequence>MAPPGNVIAIPPLHSLTLRTTADGYPAIQPEQFRGLGRGRVALITGSGRGIGKSIALAFAKAGYSVCVTARNALEVEDTVSEIRKASPDVKAIGEAADACKLADLEMLVQKVNEQLGVIDVLICNAGTNTFMPFTMTDPQDWWYSLEINLKSPTELTRLVLPQMRKGNSGTIIYTSSRAAVADLPWTTAYGASKTGITRFAACLQNELDQTQKIDFGHERNGIALYSIHPGEVKTSLHTTGFPEKTHKEAPYIIEHMKALEAKHPHYEASLAAWTCVYLASGKAANMRGKYIDCTRDIVEQEALYK</sequence>
<dbReference type="PRINTS" id="PR00080">
    <property type="entry name" value="SDRFAMILY"/>
</dbReference>
<reference evidence="5 6" key="1">
    <citation type="journal article" date="2012" name="PLoS Pathog.">
        <title>Diverse lifestyles and strategies of plant pathogenesis encoded in the genomes of eighteen Dothideomycetes fungi.</title>
        <authorList>
            <person name="Ohm R.A."/>
            <person name="Feau N."/>
            <person name="Henrissat B."/>
            <person name="Schoch C.L."/>
            <person name="Horwitz B.A."/>
            <person name="Barry K.W."/>
            <person name="Condon B.J."/>
            <person name="Copeland A.C."/>
            <person name="Dhillon B."/>
            <person name="Glaser F."/>
            <person name="Hesse C.N."/>
            <person name="Kosti I."/>
            <person name="LaButti K."/>
            <person name="Lindquist E.A."/>
            <person name="Lucas S."/>
            <person name="Salamov A.A."/>
            <person name="Bradshaw R.E."/>
            <person name="Ciuffetti L."/>
            <person name="Hamelin R.C."/>
            <person name="Kema G.H.J."/>
            <person name="Lawrence C."/>
            <person name="Scott J.A."/>
            <person name="Spatafora J.W."/>
            <person name="Turgeon B.G."/>
            <person name="de Wit P.J.G.M."/>
            <person name="Zhong S."/>
            <person name="Goodwin S.B."/>
            <person name="Grigoriev I.V."/>
        </authorList>
    </citation>
    <scope>NUCLEOTIDE SEQUENCE [LARGE SCALE GENOMIC DNA]</scope>
    <source>
        <strain evidence="5 6">UAMH 10762</strain>
    </source>
</reference>
<dbReference type="OMA" id="FWKQIEV"/>
<accession>M2NB46</accession>
<dbReference type="GO" id="GO:0016491">
    <property type="term" value="F:oxidoreductase activity"/>
    <property type="evidence" value="ECO:0007669"/>
    <property type="project" value="UniProtKB-KW"/>
</dbReference>
<dbReference type="GeneID" id="19108901"/>
<dbReference type="CDD" id="cd05233">
    <property type="entry name" value="SDR_c"/>
    <property type="match status" value="1"/>
</dbReference>
<keyword evidence="2" id="KW-0521">NADP</keyword>
<organism evidence="5 6">
    <name type="scientific">Baudoinia panamericana (strain UAMH 10762)</name>
    <name type="common">Angels' share fungus</name>
    <name type="synonym">Baudoinia compniacensis (strain UAMH 10762)</name>
    <dbReference type="NCBI Taxonomy" id="717646"/>
    <lineage>
        <taxon>Eukaryota</taxon>
        <taxon>Fungi</taxon>
        <taxon>Dikarya</taxon>
        <taxon>Ascomycota</taxon>
        <taxon>Pezizomycotina</taxon>
        <taxon>Dothideomycetes</taxon>
        <taxon>Dothideomycetidae</taxon>
        <taxon>Mycosphaerellales</taxon>
        <taxon>Teratosphaeriaceae</taxon>
        <taxon>Baudoinia</taxon>
    </lineage>
</organism>
<dbReference type="PRINTS" id="PR00081">
    <property type="entry name" value="GDHRDH"/>
</dbReference>
<comment type="similarity">
    <text evidence="1 4">Belongs to the short-chain dehydrogenases/reductases (SDR) family.</text>
</comment>
<dbReference type="Gene3D" id="3.40.50.720">
    <property type="entry name" value="NAD(P)-binding Rossmann-like Domain"/>
    <property type="match status" value="1"/>
</dbReference>
<evidence type="ECO:0000313" key="5">
    <source>
        <dbReference type="EMBL" id="EMC96070.1"/>
    </source>
</evidence>
<keyword evidence="6" id="KW-1185">Reference proteome</keyword>
<dbReference type="PANTHER" id="PTHR42901">
    <property type="entry name" value="ALCOHOL DEHYDROGENASE"/>
    <property type="match status" value="1"/>
</dbReference>
<gene>
    <name evidence="5" type="ORF">BAUCODRAFT_148904</name>
</gene>
<dbReference type="eggNOG" id="KOG1201">
    <property type="taxonomic scope" value="Eukaryota"/>
</dbReference>
<dbReference type="PANTHER" id="PTHR42901:SF1">
    <property type="entry name" value="ALCOHOL DEHYDROGENASE"/>
    <property type="match status" value="1"/>
</dbReference>
<dbReference type="KEGG" id="bcom:BAUCODRAFT_148904"/>
<evidence type="ECO:0000256" key="4">
    <source>
        <dbReference type="RuleBase" id="RU000363"/>
    </source>
</evidence>
<dbReference type="InterPro" id="IPR036291">
    <property type="entry name" value="NAD(P)-bd_dom_sf"/>
</dbReference>
<dbReference type="SUPFAM" id="SSF51735">
    <property type="entry name" value="NAD(P)-binding Rossmann-fold domains"/>
    <property type="match status" value="1"/>
</dbReference>
<dbReference type="AlphaFoldDB" id="M2NB46"/>
<protein>
    <submittedName>
        <fullName evidence="5">Uncharacterized protein</fullName>
    </submittedName>
</protein>
<dbReference type="PROSITE" id="PS00061">
    <property type="entry name" value="ADH_SHORT"/>
    <property type="match status" value="1"/>
</dbReference>